<gene>
    <name evidence="2" type="ORF">C4561_03780</name>
</gene>
<evidence type="ECO:0000313" key="3">
    <source>
        <dbReference type="Proteomes" id="UP000265540"/>
    </source>
</evidence>
<accession>A0A3A4ZCP8</accession>
<dbReference type="AlphaFoldDB" id="A0A3A4ZCP8"/>
<reference evidence="2 3" key="1">
    <citation type="journal article" date="2017" name="ISME J.">
        <title>Energy and carbon metabolisms in a deep terrestrial subsurface fluid microbial community.</title>
        <authorList>
            <person name="Momper L."/>
            <person name="Jungbluth S.P."/>
            <person name="Lee M.D."/>
            <person name="Amend J.P."/>
        </authorList>
    </citation>
    <scope>NUCLEOTIDE SEQUENCE [LARGE SCALE GENOMIC DNA]</scope>
    <source>
        <strain evidence="2">SURF_46</strain>
    </source>
</reference>
<organism evidence="2 3">
    <name type="scientific">candidate division WWE3 bacterium</name>
    <dbReference type="NCBI Taxonomy" id="2053526"/>
    <lineage>
        <taxon>Bacteria</taxon>
        <taxon>Katanobacteria</taxon>
    </lineage>
</organism>
<feature type="chain" id="PRO_5018133219" description="Carboxypeptidase regulatory-like domain-containing protein" evidence="1">
    <location>
        <begin position="30"/>
        <end position="492"/>
    </location>
</feature>
<dbReference type="EMBL" id="QZJF01000017">
    <property type="protein sequence ID" value="RJR26868.1"/>
    <property type="molecule type" value="Genomic_DNA"/>
</dbReference>
<sequence>MKKFVTTLLLAALVLAGVMPLFNSRNAMAEAPVSGLPEAPAGRNDLTPIYDAEGVQIYPVFPDKTAFGQEQIVFTVDIPTDLQDEVCEDLDDPYIDPATWGDMDDADNHARLDVVYCNGAYHFRAWSVWAGRPPMIGEWNLQRLVLDWQLTNLTDNVIYDSGHLETVEDPVEEGGPAVVEGQVVLPVSGKTYRMHVIAYTRQLGCDNGSGQIEFISTQVAPVGQIDVLKTDQNNNPVSDVTMEMWFRNKVGEWELGSVKQTDTAGNVSFAAPQGNYKIAEQLDTLPTMSYPVSPATGETEEFLVDPEHQVVQVEFVNFVPKVIYLPLIIKSGPPEVCTRSAQISYIDRAGLYQSVIRKFTSTGAEVFSVGVLPYARVLTISMTDGNPVELMTIQSVTADGGRYTYTDDQGPVWKYAGTWDHDKDILPADVTWLRVVDIHNAIAEYHEGDELCVLNVQAQWDPPELQQLQEQLVGGAITPATFYEAAAILSGK</sequence>
<proteinExistence type="predicted"/>
<evidence type="ECO:0008006" key="4">
    <source>
        <dbReference type="Google" id="ProtNLM"/>
    </source>
</evidence>
<dbReference type="Proteomes" id="UP000265540">
    <property type="component" value="Unassembled WGS sequence"/>
</dbReference>
<evidence type="ECO:0000313" key="2">
    <source>
        <dbReference type="EMBL" id="RJR26868.1"/>
    </source>
</evidence>
<protein>
    <recommendedName>
        <fullName evidence="4">Carboxypeptidase regulatory-like domain-containing protein</fullName>
    </recommendedName>
</protein>
<evidence type="ECO:0000256" key="1">
    <source>
        <dbReference type="SAM" id="SignalP"/>
    </source>
</evidence>
<feature type="signal peptide" evidence="1">
    <location>
        <begin position="1"/>
        <end position="29"/>
    </location>
</feature>
<name>A0A3A4ZCP8_UNCKA</name>
<comment type="caution">
    <text evidence="2">The sequence shown here is derived from an EMBL/GenBank/DDBJ whole genome shotgun (WGS) entry which is preliminary data.</text>
</comment>
<keyword evidence="1" id="KW-0732">Signal</keyword>